<feature type="chain" id="PRO_5043911808" description="Cytochrome P450" evidence="15">
    <location>
        <begin position="21"/>
        <end position="434"/>
    </location>
</feature>
<dbReference type="GO" id="GO:0016705">
    <property type="term" value="F:oxidoreductase activity, acting on paired donors, with incorporation or reduction of molecular oxygen"/>
    <property type="evidence" value="ECO:0007669"/>
    <property type="project" value="InterPro"/>
</dbReference>
<evidence type="ECO:0000313" key="17">
    <source>
        <dbReference type="Proteomes" id="UP001383192"/>
    </source>
</evidence>
<evidence type="ECO:0000256" key="8">
    <source>
        <dbReference type="ARBA" id="ARBA00022989"/>
    </source>
</evidence>
<evidence type="ECO:0000313" key="16">
    <source>
        <dbReference type="EMBL" id="KAK7044004.1"/>
    </source>
</evidence>
<keyword evidence="17" id="KW-1185">Reference proteome</keyword>
<evidence type="ECO:0000256" key="1">
    <source>
        <dbReference type="ARBA" id="ARBA00001971"/>
    </source>
</evidence>
<evidence type="ECO:0000256" key="11">
    <source>
        <dbReference type="ARBA" id="ARBA00023033"/>
    </source>
</evidence>
<comment type="cofactor">
    <cofactor evidence="1 13">
        <name>heme</name>
        <dbReference type="ChEBI" id="CHEBI:30413"/>
    </cofactor>
</comment>
<organism evidence="16 17">
    <name type="scientific">Paramarasmius palmivorus</name>
    <dbReference type="NCBI Taxonomy" id="297713"/>
    <lineage>
        <taxon>Eukaryota</taxon>
        <taxon>Fungi</taxon>
        <taxon>Dikarya</taxon>
        <taxon>Basidiomycota</taxon>
        <taxon>Agaricomycotina</taxon>
        <taxon>Agaricomycetes</taxon>
        <taxon>Agaricomycetidae</taxon>
        <taxon>Agaricales</taxon>
        <taxon>Marasmiineae</taxon>
        <taxon>Marasmiaceae</taxon>
        <taxon>Paramarasmius</taxon>
    </lineage>
</organism>
<dbReference type="GO" id="GO:0004497">
    <property type="term" value="F:monooxygenase activity"/>
    <property type="evidence" value="ECO:0007669"/>
    <property type="project" value="UniProtKB-KW"/>
</dbReference>
<accession>A0AAW0CXZ2</accession>
<dbReference type="PANTHER" id="PTHR24305:SF166">
    <property type="entry name" value="CYTOCHROME P450 12A4, MITOCHONDRIAL-RELATED"/>
    <property type="match status" value="1"/>
</dbReference>
<evidence type="ECO:0000256" key="6">
    <source>
        <dbReference type="ARBA" id="ARBA00022692"/>
    </source>
</evidence>
<dbReference type="Pfam" id="PF00067">
    <property type="entry name" value="p450"/>
    <property type="match status" value="1"/>
</dbReference>
<keyword evidence="5 13" id="KW-0349">Heme</keyword>
<dbReference type="PRINTS" id="PR00463">
    <property type="entry name" value="EP450I"/>
</dbReference>
<keyword evidence="15" id="KW-0732">Signal</keyword>
<evidence type="ECO:0000256" key="9">
    <source>
        <dbReference type="ARBA" id="ARBA00023002"/>
    </source>
</evidence>
<dbReference type="Gene3D" id="1.10.630.10">
    <property type="entry name" value="Cytochrome P450"/>
    <property type="match status" value="1"/>
</dbReference>
<comment type="caution">
    <text evidence="16">The sequence shown here is derived from an EMBL/GenBank/DDBJ whole genome shotgun (WGS) entry which is preliminary data.</text>
</comment>
<evidence type="ECO:0000256" key="4">
    <source>
        <dbReference type="ARBA" id="ARBA00010617"/>
    </source>
</evidence>
<sequence length="434" mass="49590">MNQSLAALLLLLLFVSLLSCYRLWLHPLRNFPGPALAAITGWYRVYYTAIDEEGWVAHLEKLHQLYGPVIRVTPSELHFNNPDAFDDIHVTPKPSYIKDPEFYGSFVTPNAVAALHDPQKASKRRHLLGAYFSRRSVLQLEHVVQRTVDTLIERLSTYAETREPADLFLGYRATTLDIITSYLFAQRFNALDSPKFQHPLLIGLDESLRAGWLGRYLPIQLDKWLPEWVLRKAAPKVIPLLDQVGYITRQLDKISADPPSLHDAGHKAIFSVLFDTSKSDTGEDPWVFPKAQVIDECFSLQFAGSDTVGNACMVGTYGLLANKEALCRLRRELDVAWPDIHSPMTWEALERLPYLTIVSCGTYFVHSDPDIFPEPKSFRPERWLNKDSRILEKYLVAFSKGPRICLGINLAWCELYLIFANVFRKLDLEIWNTA</sequence>
<dbReference type="PANTHER" id="PTHR24305">
    <property type="entry name" value="CYTOCHROME P450"/>
    <property type="match status" value="1"/>
</dbReference>
<keyword evidence="9 14" id="KW-0560">Oxidoreductase</keyword>
<keyword evidence="7 13" id="KW-0479">Metal-binding</keyword>
<evidence type="ECO:0000256" key="3">
    <source>
        <dbReference type="ARBA" id="ARBA00004721"/>
    </source>
</evidence>
<evidence type="ECO:0000256" key="15">
    <source>
        <dbReference type="SAM" id="SignalP"/>
    </source>
</evidence>
<evidence type="ECO:0000256" key="5">
    <source>
        <dbReference type="ARBA" id="ARBA00022617"/>
    </source>
</evidence>
<dbReference type="PROSITE" id="PS00086">
    <property type="entry name" value="CYTOCHROME_P450"/>
    <property type="match status" value="1"/>
</dbReference>
<evidence type="ECO:0000256" key="12">
    <source>
        <dbReference type="ARBA" id="ARBA00023136"/>
    </source>
</evidence>
<dbReference type="GO" id="GO:0020037">
    <property type="term" value="F:heme binding"/>
    <property type="evidence" value="ECO:0007669"/>
    <property type="project" value="InterPro"/>
</dbReference>
<protein>
    <recommendedName>
        <fullName evidence="18">Cytochrome P450</fullName>
    </recommendedName>
</protein>
<dbReference type="InterPro" id="IPR050121">
    <property type="entry name" value="Cytochrome_P450_monoxygenase"/>
</dbReference>
<evidence type="ECO:0000256" key="13">
    <source>
        <dbReference type="PIRSR" id="PIRSR602401-1"/>
    </source>
</evidence>
<feature type="signal peptide" evidence="15">
    <location>
        <begin position="1"/>
        <end position="20"/>
    </location>
</feature>
<dbReference type="InterPro" id="IPR017972">
    <property type="entry name" value="Cyt_P450_CS"/>
</dbReference>
<reference evidence="16 17" key="1">
    <citation type="submission" date="2024-01" db="EMBL/GenBank/DDBJ databases">
        <title>A draft genome for a cacao thread blight-causing isolate of Paramarasmius palmivorus.</title>
        <authorList>
            <person name="Baruah I.K."/>
            <person name="Bukari Y."/>
            <person name="Amoako-Attah I."/>
            <person name="Meinhardt L.W."/>
            <person name="Bailey B.A."/>
            <person name="Cohen S.P."/>
        </authorList>
    </citation>
    <scope>NUCLEOTIDE SEQUENCE [LARGE SCALE GENOMIC DNA]</scope>
    <source>
        <strain evidence="16 17">GH-12</strain>
    </source>
</reference>
<dbReference type="CDD" id="cd11062">
    <property type="entry name" value="CYP58-like"/>
    <property type="match status" value="1"/>
</dbReference>
<keyword evidence="6" id="KW-0812">Transmembrane</keyword>
<name>A0AAW0CXZ2_9AGAR</name>
<comment type="similarity">
    <text evidence="4 14">Belongs to the cytochrome P450 family.</text>
</comment>
<keyword evidence="8" id="KW-1133">Transmembrane helix</keyword>
<evidence type="ECO:0000256" key="10">
    <source>
        <dbReference type="ARBA" id="ARBA00023004"/>
    </source>
</evidence>
<dbReference type="InterPro" id="IPR002401">
    <property type="entry name" value="Cyt_P450_E_grp-I"/>
</dbReference>
<gene>
    <name evidence="16" type="ORF">VNI00_008172</name>
</gene>
<evidence type="ECO:0008006" key="18">
    <source>
        <dbReference type="Google" id="ProtNLM"/>
    </source>
</evidence>
<evidence type="ECO:0000256" key="7">
    <source>
        <dbReference type="ARBA" id="ARBA00022723"/>
    </source>
</evidence>
<comment type="subcellular location">
    <subcellularLocation>
        <location evidence="2">Membrane</location>
    </subcellularLocation>
</comment>
<dbReference type="SUPFAM" id="SSF48264">
    <property type="entry name" value="Cytochrome P450"/>
    <property type="match status" value="1"/>
</dbReference>
<dbReference type="GO" id="GO:0005506">
    <property type="term" value="F:iron ion binding"/>
    <property type="evidence" value="ECO:0007669"/>
    <property type="project" value="InterPro"/>
</dbReference>
<proteinExistence type="inferred from homology"/>
<keyword evidence="10 13" id="KW-0408">Iron</keyword>
<keyword evidence="12" id="KW-0472">Membrane</keyword>
<feature type="binding site" description="axial binding residue" evidence="13">
    <location>
        <position position="405"/>
    </location>
    <ligand>
        <name>heme</name>
        <dbReference type="ChEBI" id="CHEBI:30413"/>
    </ligand>
    <ligandPart>
        <name>Fe</name>
        <dbReference type="ChEBI" id="CHEBI:18248"/>
    </ligandPart>
</feature>
<keyword evidence="11 14" id="KW-0503">Monooxygenase</keyword>
<dbReference type="InterPro" id="IPR001128">
    <property type="entry name" value="Cyt_P450"/>
</dbReference>
<evidence type="ECO:0000256" key="14">
    <source>
        <dbReference type="RuleBase" id="RU000461"/>
    </source>
</evidence>
<evidence type="ECO:0000256" key="2">
    <source>
        <dbReference type="ARBA" id="ARBA00004370"/>
    </source>
</evidence>
<dbReference type="InterPro" id="IPR036396">
    <property type="entry name" value="Cyt_P450_sf"/>
</dbReference>
<dbReference type="EMBL" id="JAYKXP010000027">
    <property type="protein sequence ID" value="KAK7044004.1"/>
    <property type="molecule type" value="Genomic_DNA"/>
</dbReference>
<comment type="pathway">
    <text evidence="3">Secondary metabolite biosynthesis; terpenoid biosynthesis.</text>
</comment>
<dbReference type="Proteomes" id="UP001383192">
    <property type="component" value="Unassembled WGS sequence"/>
</dbReference>
<dbReference type="AlphaFoldDB" id="A0AAW0CXZ2"/>